<reference evidence="1 2" key="2">
    <citation type="journal article" date="2022" name="Mol. Ecol. Resour.">
        <title>The genomes of chicory, endive, great burdock and yacon provide insights into Asteraceae paleo-polyploidization history and plant inulin production.</title>
        <authorList>
            <person name="Fan W."/>
            <person name="Wang S."/>
            <person name="Wang H."/>
            <person name="Wang A."/>
            <person name="Jiang F."/>
            <person name="Liu H."/>
            <person name="Zhao H."/>
            <person name="Xu D."/>
            <person name="Zhang Y."/>
        </authorList>
    </citation>
    <scope>NUCLEOTIDE SEQUENCE [LARGE SCALE GENOMIC DNA]</scope>
    <source>
        <strain evidence="2">cv. Yunnan</strain>
        <tissue evidence="1">Leaves</tissue>
    </source>
</reference>
<gene>
    <name evidence="1" type="ORF">L1987_03312</name>
</gene>
<reference evidence="2" key="1">
    <citation type="journal article" date="2022" name="Mol. Ecol. Resour.">
        <title>The genomes of chicory, endive, great burdock and yacon provide insights into Asteraceae palaeo-polyploidization history and plant inulin production.</title>
        <authorList>
            <person name="Fan W."/>
            <person name="Wang S."/>
            <person name="Wang H."/>
            <person name="Wang A."/>
            <person name="Jiang F."/>
            <person name="Liu H."/>
            <person name="Zhao H."/>
            <person name="Xu D."/>
            <person name="Zhang Y."/>
        </authorList>
    </citation>
    <scope>NUCLEOTIDE SEQUENCE [LARGE SCALE GENOMIC DNA]</scope>
    <source>
        <strain evidence="2">cv. Yunnan</strain>
    </source>
</reference>
<organism evidence="1 2">
    <name type="scientific">Smallanthus sonchifolius</name>
    <dbReference type="NCBI Taxonomy" id="185202"/>
    <lineage>
        <taxon>Eukaryota</taxon>
        <taxon>Viridiplantae</taxon>
        <taxon>Streptophyta</taxon>
        <taxon>Embryophyta</taxon>
        <taxon>Tracheophyta</taxon>
        <taxon>Spermatophyta</taxon>
        <taxon>Magnoliopsida</taxon>
        <taxon>eudicotyledons</taxon>
        <taxon>Gunneridae</taxon>
        <taxon>Pentapetalae</taxon>
        <taxon>asterids</taxon>
        <taxon>campanulids</taxon>
        <taxon>Asterales</taxon>
        <taxon>Asteraceae</taxon>
        <taxon>Asteroideae</taxon>
        <taxon>Heliantheae alliance</taxon>
        <taxon>Millerieae</taxon>
        <taxon>Smallanthus</taxon>
    </lineage>
</organism>
<dbReference type="Proteomes" id="UP001056120">
    <property type="component" value="Linkage Group LG01"/>
</dbReference>
<name>A0ACB9KAF5_9ASTR</name>
<comment type="caution">
    <text evidence="1">The sequence shown here is derived from an EMBL/GenBank/DDBJ whole genome shotgun (WGS) entry which is preliminary data.</text>
</comment>
<evidence type="ECO:0000313" key="2">
    <source>
        <dbReference type="Proteomes" id="UP001056120"/>
    </source>
</evidence>
<evidence type="ECO:0000313" key="1">
    <source>
        <dbReference type="EMBL" id="KAI3829195.1"/>
    </source>
</evidence>
<sequence length="131" mass="15080">MLHLRACYNFKMLKGCVMLESTREDGKFGAPHSEMGFFNPPIPREHNLGGQSPPSMEASILGHFMISRSFPRLVRRVTINNVRIKNFQILRFLTKFCNLIQVSSLSLPSTQILEDNSQQGQWKSQLREEKD</sequence>
<protein>
    <submittedName>
        <fullName evidence="1">Uncharacterized protein</fullName>
    </submittedName>
</protein>
<accession>A0ACB9KAF5</accession>
<proteinExistence type="predicted"/>
<dbReference type="EMBL" id="CM042018">
    <property type="protein sequence ID" value="KAI3829195.1"/>
    <property type="molecule type" value="Genomic_DNA"/>
</dbReference>
<keyword evidence="2" id="KW-1185">Reference proteome</keyword>